<dbReference type="Pfam" id="PF00169">
    <property type="entry name" value="PH"/>
    <property type="match status" value="1"/>
</dbReference>
<dbReference type="PANTHER" id="PTHR47014:SF1">
    <property type="entry name" value="PLECKSTRIN HOMOLOGY DOMAIN-CONTAINING FAMILY S MEMBER 1"/>
    <property type="match status" value="1"/>
</dbReference>
<dbReference type="InterPro" id="IPR042986">
    <property type="entry name" value="PLEKHS1"/>
</dbReference>
<protein>
    <recommendedName>
        <fullName evidence="2">PH domain-containing protein</fullName>
    </recommendedName>
</protein>
<proteinExistence type="predicted"/>
<dbReference type="InterPro" id="IPR001849">
    <property type="entry name" value="PH_domain"/>
</dbReference>
<dbReference type="PROSITE" id="PS50003">
    <property type="entry name" value="PH_DOMAIN"/>
    <property type="match status" value="1"/>
</dbReference>
<dbReference type="SMART" id="SM00233">
    <property type="entry name" value="PH"/>
    <property type="match status" value="1"/>
</dbReference>
<feature type="region of interest" description="Disordered" evidence="1">
    <location>
        <begin position="285"/>
        <end position="340"/>
    </location>
</feature>
<evidence type="ECO:0000313" key="4">
    <source>
        <dbReference type="Proteomes" id="UP000246464"/>
    </source>
</evidence>
<feature type="region of interest" description="Disordered" evidence="1">
    <location>
        <begin position="186"/>
        <end position="237"/>
    </location>
</feature>
<name>A0A2U9CM83_SCOMX</name>
<accession>A0A2U9CM83</accession>
<reference evidence="3 4" key="1">
    <citation type="submission" date="2017-12" db="EMBL/GenBank/DDBJ databases">
        <title>Integrating genomic resources of turbot (Scophthalmus maximus) in depth evaluation of genetic and physical mapping variation across individuals.</title>
        <authorList>
            <person name="Martinez P."/>
        </authorList>
    </citation>
    <scope>NUCLEOTIDE SEQUENCE [LARGE SCALE GENOMIC DNA]</scope>
</reference>
<dbReference type="PANTHER" id="PTHR47014">
    <property type="entry name" value="PLECKSTRIN HOMOLOGY DOMAIN-CONTAINING FAMILY S MEMBER 1"/>
    <property type="match status" value="1"/>
</dbReference>
<dbReference type="EMBL" id="CP026260">
    <property type="protein sequence ID" value="AWP17734.1"/>
    <property type="molecule type" value="Genomic_DNA"/>
</dbReference>
<dbReference type="SUPFAM" id="SSF50729">
    <property type="entry name" value="PH domain-like"/>
    <property type="match status" value="1"/>
</dbReference>
<dbReference type="Gene3D" id="2.30.29.30">
    <property type="entry name" value="Pleckstrin-homology domain (PH domain)/Phosphotyrosine-binding domain (PTB)"/>
    <property type="match status" value="1"/>
</dbReference>
<feature type="domain" description="PH" evidence="2">
    <location>
        <begin position="22"/>
        <end position="141"/>
    </location>
</feature>
<evidence type="ECO:0000313" key="3">
    <source>
        <dbReference type="EMBL" id="AWP17734.1"/>
    </source>
</evidence>
<keyword evidence="4" id="KW-1185">Reference proteome</keyword>
<dbReference type="AlphaFoldDB" id="A0A2U9CM83"/>
<feature type="compositionally biased region" description="Basic and acidic residues" evidence="1">
    <location>
        <begin position="193"/>
        <end position="208"/>
    </location>
</feature>
<organism evidence="3 4">
    <name type="scientific">Scophthalmus maximus</name>
    <name type="common">Turbot</name>
    <name type="synonym">Psetta maxima</name>
    <dbReference type="NCBI Taxonomy" id="52904"/>
    <lineage>
        <taxon>Eukaryota</taxon>
        <taxon>Metazoa</taxon>
        <taxon>Chordata</taxon>
        <taxon>Craniata</taxon>
        <taxon>Vertebrata</taxon>
        <taxon>Euteleostomi</taxon>
        <taxon>Actinopterygii</taxon>
        <taxon>Neopterygii</taxon>
        <taxon>Teleostei</taxon>
        <taxon>Neoteleostei</taxon>
        <taxon>Acanthomorphata</taxon>
        <taxon>Carangaria</taxon>
        <taxon>Pleuronectiformes</taxon>
        <taxon>Pleuronectoidei</taxon>
        <taxon>Scophthalmidae</taxon>
        <taxon>Scophthalmus</taxon>
    </lineage>
</organism>
<evidence type="ECO:0000256" key="1">
    <source>
        <dbReference type="SAM" id="MobiDB-lite"/>
    </source>
</evidence>
<feature type="compositionally biased region" description="Polar residues" evidence="1">
    <location>
        <begin position="331"/>
        <end position="340"/>
    </location>
</feature>
<feature type="compositionally biased region" description="Polar residues" evidence="1">
    <location>
        <begin position="221"/>
        <end position="237"/>
    </location>
</feature>
<dbReference type="InterPro" id="IPR011993">
    <property type="entry name" value="PH-like_dom_sf"/>
</dbReference>
<dbReference type="Proteomes" id="UP000246464">
    <property type="component" value="Chromosome 18"/>
</dbReference>
<evidence type="ECO:0000259" key="2">
    <source>
        <dbReference type="PROSITE" id="PS50003"/>
    </source>
</evidence>
<gene>
    <name evidence="3" type="ORF">SMAX5B_017365</name>
</gene>
<sequence length="340" mass="38805">MSKAQKNTGKNAKFYKPVRDVTEIRSGYLYKSPPTRRMKAEKSWKRRFFVLFEISQNEHQLKYFRSAEERDSPLGGIDLSNISLLYVNPQQHQRWGWVPGKFSCSPSCVLCIKAVNRDYFLVGENSEQVDGWFSDLFDALKNRPHKSPSENFRKMSLSILYMVGAFTFGRFSFQPVLKIRSKSEPLSNSLDKNANKSKEGEDFSKRPASEPVNPNYDYPRSYSTETQACENDSTSGNTVESLYETMREVVPVEVAEAAADIEVEWVTGSLMRSVTQAFDKLKTQITPLPPFNEETNDEDREETHPSDFSSSSSDNGATSPMEMLESRNVHTLEQQSSTER</sequence>